<evidence type="ECO:0008006" key="4">
    <source>
        <dbReference type="Google" id="ProtNLM"/>
    </source>
</evidence>
<dbReference type="RefSeq" id="XP_001581791.1">
    <property type="nucleotide sequence ID" value="XM_001581741.1"/>
</dbReference>
<reference evidence="2" key="2">
    <citation type="journal article" date="2007" name="Science">
        <title>Draft genome sequence of the sexually transmitted pathogen Trichomonas vaginalis.</title>
        <authorList>
            <person name="Carlton J.M."/>
            <person name="Hirt R.P."/>
            <person name="Silva J.C."/>
            <person name="Delcher A.L."/>
            <person name="Schatz M."/>
            <person name="Zhao Q."/>
            <person name="Wortman J.R."/>
            <person name="Bidwell S.L."/>
            <person name="Alsmark U.C.M."/>
            <person name="Besteiro S."/>
            <person name="Sicheritz-Ponten T."/>
            <person name="Noel C.J."/>
            <person name="Dacks J.B."/>
            <person name="Foster P.G."/>
            <person name="Simillion C."/>
            <person name="Van de Peer Y."/>
            <person name="Miranda-Saavedra D."/>
            <person name="Barton G.J."/>
            <person name="Westrop G.D."/>
            <person name="Mueller S."/>
            <person name="Dessi D."/>
            <person name="Fiori P.L."/>
            <person name="Ren Q."/>
            <person name="Paulsen I."/>
            <person name="Zhang H."/>
            <person name="Bastida-Corcuera F.D."/>
            <person name="Simoes-Barbosa A."/>
            <person name="Brown M.T."/>
            <person name="Hayes R.D."/>
            <person name="Mukherjee M."/>
            <person name="Okumura C.Y."/>
            <person name="Schneider R."/>
            <person name="Smith A.J."/>
            <person name="Vanacova S."/>
            <person name="Villalvazo M."/>
            <person name="Haas B.J."/>
            <person name="Pertea M."/>
            <person name="Feldblyum T.V."/>
            <person name="Utterback T.R."/>
            <person name="Shu C.L."/>
            <person name="Osoegawa K."/>
            <person name="de Jong P.J."/>
            <person name="Hrdy I."/>
            <person name="Horvathova L."/>
            <person name="Zubacova Z."/>
            <person name="Dolezal P."/>
            <person name="Malik S.B."/>
            <person name="Logsdon J.M. Jr."/>
            <person name="Henze K."/>
            <person name="Gupta A."/>
            <person name="Wang C.C."/>
            <person name="Dunne R.L."/>
            <person name="Upcroft J.A."/>
            <person name="Upcroft P."/>
            <person name="White O."/>
            <person name="Salzberg S.L."/>
            <person name="Tang P."/>
            <person name="Chiu C.-H."/>
            <person name="Lee Y.-S."/>
            <person name="Embley T.M."/>
            <person name="Coombs G.H."/>
            <person name="Mottram J.C."/>
            <person name="Tachezy J."/>
            <person name="Fraser-Liggett C.M."/>
            <person name="Johnson P.J."/>
        </authorList>
    </citation>
    <scope>NUCLEOTIDE SEQUENCE [LARGE SCALE GENOMIC DNA]</scope>
    <source>
        <strain evidence="2">G3</strain>
    </source>
</reference>
<evidence type="ECO:0000256" key="1">
    <source>
        <dbReference type="SAM" id="Phobius"/>
    </source>
</evidence>
<feature type="transmembrane region" description="Helical" evidence="1">
    <location>
        <begin position="71"/>
        <end position="88"/>
    </location>
</feature>
<feature type="transmembrane region" description="Helical" evidence="1">
    <location>
        <begin position="12"/>
        <end position="34"/>
    </location>
</feature>
<evidence type="ECO:0000313" key="2">
    <source>
        <dbReference type="EMBL" id="EAY20805.1"/>
    </source>
</evidence>
<dbReference type="VEuPathDB" id="TrichDB:TVAG_391890"/>
<reference evidence="2" key="1">
    <citation type="submission" date="2006-10" db="EMBL/GenBank/DDBJ databases">
        <authorList>
            <person name="Amadeo P."/>
            <person name="Zhao Q."/>
            <person name="Wortman J."/>
            <person name="Fraser-Liggett C."/>
            <person name="Carlton J."/>
        </authorList>
    </citation>
    <scope>NUCLEOTIDE SEQUENCE</scope>
    <source>
        <strain evidence="2">G3</strain>
    </source>
</reference>
<accession>A2DFV2</accession>
<dbReference type="EMBL" id="DS113195">
    <property type="protein sequence ID" value="EAY20805.1"/>
    <property type="molecule type" value="Genomic_DNA"/>
</dbReference>
<dbReference type="KEGG" id="tva:5466349"/>
<protein>
    <recommendedName>
        <fullName evidence="4">Auxin Efflux Carrier family protein</fullName>
    </recommendedName>
</protein>
<sequence length="125" mass="13975">MPALMKNFITDLTKCVTCSIIFSIGVVAGSVNLWRFHVFIPINLAVNYVLFPFLVGGLCKGFKIPSEQTKSAVLMAVSPTGLFSLHRMPDDDQMIGPRIAFVWSSLLWLPFAYIWGAILLYTNLF</sequence>
<evidence type="ECO:0000313" key="3">
    <source>
        <dbReference type="Proteomes" id="UP000001542"/>
    </source>
</evidence>
<organism evidence="2 3">
    <name type="scientific">Trichomonas vaginalis (strain ATCC PRA-98 / G3)</name>
    <dbReference type="NCBI Taxonomy" id="412133"/>
    <lineage>
        <taxon>Eukaryota</taxon>
        <taxon>Metamonada</taxon>
        <taxon>Parabasalia</taxon>
        <taxon>Trichomonadida</taxon>
        <taxon>Trichomonadidae</taxon>
        <taxon>Trichomonas</taxon>
    </lineage>
</organism>
<keyword evidence="1" id="KW-1133">Transmembrane helix</keyword>
<feature type="transmembrane region" description="Helical" evidence="1">
    <location>
        <begin position="40"/>
        <end position="59"/>
    </location>
</feature>
<dbReference type="InParanoid" id="A2DFV2"/>
<keyword evidence="1" id="KW-0812">Transmembrane</keyword>
<dbReference type="VEuPathDB" id="TrichDB:TVAGG3_0322690"/>
<proteinExistence type="predicted"/>
<dbReference type="Proteomes" id="UP000001542">
    <property type="component" value="Unassembled WGS sequence"/>
</dbReference>
<dbReference type="AlphaFoldDB" id="A2DFV2"/>
<name>A2DFV2_TRIV3</name>
<feature type="transmembrane region" description="Helical" evidence="1">
    <location>
        <begin position="100"/>
        <end position="121"/>
    </location>
</feature>
<keyword evidence="1" id="KW-0472">Membrane</keyword>
<keyword evidence="3" id="KW-1185">Reference proteome</keyword>
<gene>
    <name evidence="2" type="ORF">TVAG_391890</name>
</gene>